<dbReference type="CDD" id="cd00158">
    <property type="entry name" value="RHOD"/>
    <property type="match status" value="1"/>
</dbReference>
<dbReference type="SMART" id="SM00450">
    <property type="entry name" value="RHOD"/>
    <property type="match status" value="1"/>
</dbReference>
<evidence type="ECO:0000313" key="3">
    <source>
        <dbReference type="Proteomes" id="UP000813427"/>
    </source>
</evidence>
<dbReference type="Gene3D" id="3.40.250.10">
    <property type="entry name" value="Rhodanese-like domain"/>
    <property type="match status" value="1"/>
</dbReference>
<dbReference type="Pfam" id="PF00291">
    <property type="entry name" value="PALP"/>
    <property type="match status" value="1"/>
</dbReference>
<dbReference type="InterPro" id="IPR050214">
    <property type="entry name" value="Cys_Synth/Cystath_Beta-Synth"/>
</dbReference>
<reference evidence="2" key="1">
    <citation type="journal article" date="2021" name="Nat. Commun.">
        <title>Genetic determinants of endophytism in the Arabidopsis root mycobiome.</title>
        <authorList>
            <person name="Mesny F."/>
            <person name="Miyauchi S."/>
            <person name="Thiergart T."/>
            <person name="Pickel B."/>
            <person name="Atanasova L."/>
            <person name="Karlsson M."/>
            <person name="Huettel B."/>
            <person name="Barry K.W."/>
            <person name="Haridas S."/>
            <person name="Chen C."/>
            <person name="Bauer D."/>
            <person name="Andreopoulos W."/>
            <person name="Pangilinan J."/>
            <person name="LaButti K."/>
            <person name="Riley R."/>
            <person name="Lipzen A."/>
            <person name="Clum A."/>
            <person name="Drula E."/>
            <person name="Henrissat B."/>
            <person name="Kohler A."/>
            <person name="Grigoriev I.V."/>
            <person name="Martin F.M."/>
            <person name="Hacquard S."/>
        </authorList>
    </citation>
    <scope>NUCLEOTIDE SEQUENCE</scope>
    <source>
        <strain evidence="2">MPI-SDFR-AT-0068</strain>
    </source>
</reference>
<dbReference type="Pfam" id="PF00581">
    <property type="entry name" value="Rhodanese"/>
    <property type="match status" value="1"/>
</dbReference>
<dbReference type="SUPFAM" id="SSF53686">
    <property type="entry name" value="Tryptophan synthase beta subunit-like PLP-dependent enzymes"/>
    <property type="match status" value="1"/>
</dbReference>
<feature type="domain" description="Rhodanese" evidence="1">
    <location>
        <begin position="399"/>
        <end position="512"/>
    </location>
</feature>
<evidence type="ECO:0000313" key="2">
    <source>
        <dbReference type="EMBL" id="KAH7242338.1"/>
    </source>
</evidence>
<dbReference type="PROSITE" id="PS50206">
    <property type="entry name" value="RHODANESE_3"/>
    <property type="match status" value="1"/>
</dbReference>
<accession>A0A8K0W9X2</accession>
<dbReference type="Proteomes" id="UP000813427">
    <property type="component" value="Unassembled WGS sequence"/>
</dbReference>
<name>A0A8K0W9X2_9HYPO</name>
<sequence>MASPNPLNVYQGKDSIRKYFDPESSPPLPLVELPDSLNPYHQDGVRIYAKMMTMHPANNVKAMPALNLLQNCVVPGKTKAVVEYSSGSTVLSMSLISRAIHGIDDVRAFLSNKTSSSKLRLMQFFGIDITLFGGPSQPEPLDERGGIRAAQRLAQQSDETVINPNQYENDLNWNAHVKWTGPQIFQQLPEINIICAGMGTSGTMTGLGTYFKEAKPSVYRLGVCTAPGDRVPGPRSFALLAPVQFPWKRAVDHIEEVDSHNSFSLSLDLCRNGIVCGPSSGFNLTGLYQLIEKRKAEGSLSELAGPDGTINCVFLCCDLPYQYIDEYFDKLGESYFPPITNKDLLKVDLYRYDEKWERSASEALDAFFDVDRGALLDMVLADPKNGVTTAINLQSILRSRPDTTIIDLRQPQDFKSFHLPSSINMPFVHDSTPSPFSDAKLLESLWKILEDTFKSPKSEMQSLLQGKRVLLTCYDGDSARVATSVLRAKGYEADSIKGGFMALNKMRQSSNQAGASDTTESSSWMELTKEGLSVGSLHSASVSL</sequence>
<dbReference type="OrthoDB" id="10259545at2759"/>
<organism evidence="2 3">
    <name type="scientific">Fusarium tricinctum</name>
    <dbReference type="NCBI Taxonomy" id="61284"/>
    <lineage>
        <taxon>Eukaryota</taxon>
        <taxon>Fungi</taxon>
        <taxon>Dikarya</taxon>
        <taxon>Ascomycota</taxon>
        <taxon>Pezizomycotina</taxon>
        <taxon>Sordariomycetes</taxon>
        <taxon>Hypocreomycetidae</taxon>
        <taxon>Hypocreales</taxon>
        <taxon>Nectriaceae</taxon>
        <taxon>Fusarium</taxon>
        <taxon>Fusarium tricinctum species complex</taxon>
    </lineage>
</organism>
<dbReference type="Gene3D" id="3.40.50.1100">
    <property type="match status" value="2"/>
</dbReference>
<dbReference type="FunFam" id="3.40.50.1100:FF:000058">
    <property type="entry name" value="Cysteine synthase B, putative"/>
    <property type="match status" value="1"/>
</dbReference>
<proteinExistence type="predicted"/>
<dbReference type="InterPro" id="IPR036052">
    <property type="entry name" value="TrpB-like_PALP_sf"/>
</dbReference>
<dbReference type="SUPFAM" id="SSF52821">
    <property type="entry name" value="Rhodanese/Cell cycle control phosphatase"/>
    <property type="match status" value="1"/>
</dbReference>
<dbReference type="InterPro" id="IPR001926">
    <property type="entry name" value="TrpB-like_PALP"/>
</dbReference>
<evidence type="ECO:0000259" key="1">
    <source>
        <dbReference type="PROSITE" id="PS50206"/>
    </source>
</evidence>
<keyword evidence="3" id="KW-1185">Reference proteome</keyword>
<gene>
    <name evidence="2" type="ORF">BKA59DRAFT_513859</name>
</gene>
<dbReference type="InterPro" id="IPR036873">
    <property type="entry name" value="Rhodanese-like_dom_sf"/>
</dbReference>
<dbReference type="PANTHER" id="PTHR10314">
    <property type="entry name" value="CYSTATHIONINE BETA-SYNTHASE"/>
    <property type="match status" value="1"/>
</dbReference>
<dbReference type="AlphaFoldDB" id="A0A8K0W9X2"/>
<comment type="caution">
    <text evidence="2">The sequence shown here is derived from an EMBL/GenBank/DDBJ whole genome shotgun (WGS) entry which is preliminary data.</text>
</comment>
<dbReference type="EMBL" id="JAGPXF010000005">
    <property type="protein sequence ID" value="KAH7242338.1"/>
    <property type="molecule type" value="Genomic_DNA"/>
</dbReference>
<dbReference type="InterPro" id="IPR001763">
    <property type="entry name" value="Rhodanese-like_dom"/>
</dbReference>
<protein>
    <submittedName>
        <fullName evidence="2">Tryptophan synthase beta subunit-like PLP-dependent enzyme</fullName>
    </submittedName>
</protein>